<dbReference type="PANTHER" id="PTHR22932">
    <property type="entry name" value="TELOMERASE-BINDING PROTEIN P23 HSP90 CO-CHAPERONE"/>
    <property type="match status" value="1"/>
</dbReference>
<name>A0A8T2T4W0_CERRI</name>
<dbReference type="InterPro" id="IPR045250">
    <property type="entry name" value="p23-like"/>
</dbReference>
<evidence type="ECO:0000313" key="5">
    <source>
        <dbReference type="Proteomes" id="UP000825935"/>
    </source>
</evidence>
<dbReference type="InterPro" id="IPR007052">
    <property type="entry name" value="CS_dom"/>
</dbReference>
<dbReference type="AlphaFoldDB" id="A0A8T2T4W0"/>
<dbReference type="PROSITE" id="PS51203">
    <property type="entry name" value="CS"/>
    <property type="match status" value="1"/>
</dbReference>
<dbReference type="GO" id="GO:0051879">
    <property type="term" value="F:Hsp90 protein binding"/>
    <property type="evidence" value="ECO:0007669"/>
    <property type="project" value="InterPro"/>
</dbReference>
<dbReference type="Proteomes" id="UP000825935">
    <property type="component" value="Chromosome 15"/>
</dbReference>
<protein>
    <recommendedName>
        <fullName evidence="3">CS domain-containing protein</fullName>
    </recommendedName>
</protein>
<feature type="compositionally biased region" description="Acidic residues" evidence="2">
    <location>
        <begin position="148"/>
        <end position="159"/>
    </location>
</feature>
<dbReference type="SUPFAM" id="SSF49764">
    <property type="entry name" value="HSP20-like chaperones"/>
    <property type="match status" value="1"/>
</dbReference>
<feature type="domain" description="CS" evidence="3">
    <location>
        <begin position="2"/>
        <end position="91"/>
    </location>
</feature>
<dbReference type="FunFam" id="2.60.40.790:FF:000013">
    <property type="entry name" value="Very-long-chain (3R)-3-hydroxyacyl-CoA dehydratase"/>
    <property type="match status" value="1"/>
</dbReference>
<dbReference type="GO" id="GO:0101031">
    <property type="term" value="C:protein folding chaperone complex"/>
    <property type="evidence" value="ECO:0007669"/>
    <property type="project" value="UniProtKB-ARBA"/>
</dbReference>
<dbReference type="GO" id="GO:0005829">
    <property type="term" value="C:cytosol"/>
    <property type="evidence" value="ECO:0007669"/>
    <property type="project" value="TreeGrafter"/>
</dbReference>
<dbReference type="Gene3D" id="2.60.40.790">
    <property type="match status" value="1"/>
</dbReference>
<gene>
    <name evidence="4" type="ORF">KP509_15G075800</name>
</gene>
<feature type="compositionally biased region" description="Basic and acidic residues" evidence="2">
    <location>
        <begin position="162"/>
        <end position="179"/>
    </location>
</feature>
<comment type="similarity">
    <text evidence="1">Belongs to the p23/wos2 family.</text>
</comment>
<dbReference type="InterPro" id="IPR008978">
    <property type="entry name" value="HSP20-like_chaperone"/>
</dbReference>
<sequence length="179" mass="19909">MGRHPEVKWAQRSDKVFLTVELPDAINPKVNIEPEGRFTFSATAGPENTLYELDLQFFDKINVEESKISVGSRHVFCAFIKAEKKWWKRLLTSDGKPPPYLKADWDKWVDEDEENDGPSNKFDNFDLGSMSDFSDLNMGGAGMSGLDAGDESDSDDEVPELIGKDGLESKADVAEASKA</sequence>
<dbReference type="GO" id="GO:0051087">
    <property type="term" value="F:protein-folding chaperone binding"/>
    <property type="evidence" value="ECO:0007669"/>
    <property type="project" value="TreeGrafter"/>
</dbReference>
<dbReference type="OMA" id="NHHYELK"/>
<dbReference type="OrthoDB" id="1564555at2759"/>
<evidence type="ECO:0000256" key="1">
    <source>
        <dbReference type="ARBA" id="ARBA00025733"/>
    </source>
</evidence>
<keyword evidence="5" id="KW-1185">Reference proteome</keyword>
<evidence type="ECO:0000259" key="3">
    <source>
        <dbReference type="PROSITE" id="PS51203"/>
    </source>
</evidence>
<feature type="region of interest" description="Disordered" evidence="2">
    <location>
        <begin position="136"/>
        <end position="179"/>
    </location>
</feature>
<dbReference type="CDD" id="cd06465">
    <property type="entry name" value="p23_hB-ind1_like"/>
    <property type="match status" value="1"/>
</dbReference>
<reference evidence="4" key="1">
    <citation type="submission" date="2021-08" db="EMBL/GenBank/DDBJ databases">
        <title>WGS assembly of Ceratopteris richardii.</title>
        <authorList>
            <person name="Marchant D.B."/>
            <person name="Chen G."/>
            <person name="Jenkins J."/>
            <person name="Shu S."/>
            <person name="Leebens-Mack J."/>
            <person name="Grimwood J."/>
            <person name="Schmutz J."/>
            <person name="Soltis P."/>
            <person name="Soltis D."/>
            <person name="Chen Z.-H."/>
        </authorList>
    </citation>
    <scope>NUCLEOTIDE SEQUENCE</scope>
    <source>
        <strain evidence="4">Whitten #5841</strain>
        <tissue evidence="4">Leaf</tissue>
    </source>
</reference>
<accession>A0A8T2T4W0</accession>
<evidence type="ECO:0000313" key="4">
    <source>
        <dbReference type="EMBL" id="KAH7405555.1"/>
    </source>
</evidence>
<dbReference type="PANTHER" id="PTHR22932:SF1">
    <property type="entry name" value="CO-CHAPERONE PROTEIN DAF-41"/>
    <property type="match status" value="1"/>
</dbReference>
<dbReference type="GO" id="GO:0006457">
    <property type="term" value="P:protein folding"/>
    <property type="evidence" value="ECO:0007669"/>
    <property type="project" value="TreeGrafter"/>
</dbReference>
<proteinExistence type="inferred from homology"/>
<dbReference type="EMBL" id="CM035420">
    <property type="protein sequence ID" value="KAH7405555.1"/>
    <property type="molecule type" value="Genomic_DNA"/>
</dbReference>
<dbReference type="Pfam" id="PF04969">
    <property type="entry name" value="CS"/>
    <property type="match status" value="1"/>
</dbReference>
<organism evidence="4 5">
    <name type="scientific">Ceratopteris richardii</name>
    <name type="common">Triangle waterfern</name>
    <dbReference type="NCBI Taxonomy" id="49495"/>
    <lineage>
        <taxon>Eukaryota</taxon>
        <taxon>Viridiplantae</taxon>
        <taxon>Streptophyta</taxon>
        <taxon>Embryophyta</taxon>
        <taxon>Tracheophyta</taxon>
        <taxon>Polypodiopsida</taxon>
        <taxon>Polypodiidae</taxon>
        <taxon>Polypodiales</taxon>
        <taxon>Pteridineae</taxon>
        <taxon>Pteridaceae</taxon>
        <taxon>Parkerioideae</taxon>
        <taxon>Ceratopteris</taxon>
    </lineage>
</organism>
<dbReference type="GO" id="GO:0051131">
    <property type="term" value="P:chaperone-mediated protein complex assembly"/>
    <property type="evidence" value="ECO:0007669"/>
    <property type="project" value="TreeGrafter"/>
</dbReference>
<comment type="caution">
    <text evidence="4">The sequence shown here is derived from an EMBL/GenBank/DDBJ whole genome shotgun (WGS) entry which is preliminary data.</text>
</comment>
<evidence type="ECO:0000256" key="2">
    <source>
        <dbReference type="SAM" id="MobiDB-lite"/>
    </source>
</evidence>
<dbReference type="GO" id="GO:0005634">
    <property type="term" value="C:nucleus"/>
    <property type="evidence" value="ECO:0007669"/>
    <property type="project" value="TreeGrafter"/>
</dbReference>